<sequence length="215" mass="24440">MQSSIQDLTNSFAFTQDWFSLKVEEFPDGLICKKSSQKPSLSLNIGSLEKLSNPHKLPLVPATTHPLNHQITLSPITPTFFRKFNSNILHITNRKNDSEQIQSVQTQDKDIDLTKCYSPLDLSITEVMCREKDRKEPEKKKVIVHMIKPFDTLAGIALSYGIEISILKRVNKLWTNDSIHMYKYLYIPLDDCTIVTDKADIIPFVPLFNGLGTCG</sequence>
<keyword evidence="2" id="KW-1185">Reference proteome</keyword>
<comment type="caution">
    <text evidence="1">The sequence shown here is derived from an EMBL/GenBank/DDBJ whole genome shotgun (WGS) entry which is preliminary data.</text>
</comment>
<evidence type="ECO:0000313" key="1">
    <source>
        <dbReference type="EMBL" id="CAG8476578.1"/>
    </source>
</evidence>
<name>A0ACA9KJP4_9GLOM</name>
<dbReference type="EMBL" id="CAJVQC010000647">
    <property type="protein sequence ID" value="CAG8476578.1"/>
    <property type="molecule type" value="Genomic_DNA"/>
</dbReference>
<gene>
    <name evidence="1" type="ORF">RPERSI_LOCUS800</name>
</gene>
<proteinExistence type="predicted"/>
<evidence type="ECO:0000313" key="2">
    <source>
        <dbReference type="Proteomes" id="UP000789920"/>
    </source>
</evidence>
<protein>
    <submittedName>
        <fullName evidence="1">34727_t:CDS:1</fullName>
    </submittedName>
</protein>
<organism evidence="1 2">
    <name type="scientific">Racocetra persica</name>
    <dbReference type="NCBI Taxonomy" id="160502"/>
    <lineage>
        <taxon>Eukaryota</taxon>
        <taxon>Fungi</taxon>
        <taxon>Fungi incertae sedis</taxon>
        <taxon>Mucoromycota</taxon>
        <taxon>Glomeromycotina</taxon>
        <taxon>Glomeromycetes</taxon>
        <taxon>Diversisporales</taxon>
        <taxon>Gigasporaceae</taxon>
        <taxon>Racocetra</taxon>
    </lineage>
</organism>
<accession>A0ACA9KJP4</accession>
<dbReference type="Proteomes" id="UP000789920">
    <property type="component" value="Unassembled WGS sequence"/>
</dbReference>
<reference evidence="1" key="1">
    <citation type="submission" date="2021-06" db="EMBL/GenBank/DDBJ databases">
        <authorList>
            <person name="Kallberg Y."/>
            <person name="Tangrot J."/>
            <person name="Rosling A."/>
        </authorList>
    </citation>
    <scope>NUCLEOTIDE SEQUENCE</scope>
    <source>
        <strain evidence="1">MA461A</strain>
    </source>
</reference>